<dbReference type="PANTHER" id="PTHR46401:SF2">
    <property type="entry name" value="GLYCOSYLTRANSFERASE WBBK-RELATED"/>
    <property type="match status" value="1"/>
</dbReference>
<dbReference type="PANTHER" id="PTHR46401">
    <property type="entry name" value="GLYCOSYLTRANSFERASE WBBK-RELATED"/>
    <property type="match status" value="1"/>
</dbReference>
<dbReference type="AlphaFoldDB" id="A0A1H8T559"/>
<gene>
    <name evidence="4" type="ORF">SAMN04490248_11457</name>
</gene>
<accession>A0A1H8T559</accession>
<dbReference type="InterPro" id="IPR022623">
    <property type="entry name" value="Glyco_trans_4"/>
</dbReference>
<dbReference type="EMBL" id="FODS01000014">
    <property type="protein sequence ID" value="SEO86239.1"/>
    <property type="molecule type" value="Genomic_DNA"/>
</dbReference>
<dbReference type="CDD" id="cd03818">
    <property type="entry name" value="GT4_ExpC-like"/>
    <property type="match status" value="1"/>
</dbReference>
<evidence type="ECO:0000313" key="4">
    <source>
        <dbReference type="EMBL" id="SEO86239.1"/>
    </source>
</evidence>
<dbReference type="Proteomes" id="UP000198893">
    <property type="component" value="Unassembled WGS sequence"/>
</dbReference>
<dbReference type="OrthoDB" id="9793726at2"/>
<keyword evidence="5" id="KW-1185">Reference proteome</keyword>
<sequence length="419" mass="47333">MNILFIHQNFPGQFKHLAPALAAAGHRCTALTLRVKEPVNWKGVELLPYRVKRKQGGGTHPWLIETDTKVIRGEACFRAACALRDDGYTPDVIVAHPGWGESMFLRDVWPRARIGLYFELYHRSDTGDVAFDPEFDDGEGEARRLRIRMKNLNNMLNLPVGDMGISPTRYQADTFPMAFRKKIEVIHDGIDTDHVVPDPDAAIEIEGAGRLTRADEVITFVNRNLEPYRGYHVFMRALPRLLRERPGARVLIVGGDEVSYGARAPKGQTWKQIFIDEVRDQIPDADWARVHFLGRIEYDRFLSLLQVSRVHVYLTYPFVLSWSLLEAMSAGAAIVASDTAPVREVIKQGQTGRLVPFFDGNRLVEEVCALLEDSGARAALGRSAREFVQQGYDLRRVCLPRQIDWIGRLAMMRPGTVGD</sequence>
<evidence type="ECO:0000259" key="3">
    <source>
        <dbReference type="Pfam" id="PF12000"/>
    </source>
</evidence>
<feature type="domain" description="Glycosyl transferase family 4" evidence="3">
    <location>
        <begin position="25"/>
        <end position="194"/>
    </location>
</feature>
<dbReference type="Pfam" id="PF00534">
    <property type="entry name" value="Glycos_transf_1"/>
    <property type="match status" value="1"/>
</dbReference>
<reference evidence="4 5" key="1">
    <citation type="submission" date="2016-10" db="EMBL/GenBank/DDBJ databases">
        <authorList>
            <person name="de Groot N.N."/>
        </authorList>
    </citation>
    <scope>NUCLEOTIDE SEQUENCE [LARGE SCALE GENOMIC DNA]</scope>
    <source>
        <strain evidence="4 5">DSM 27842</strain>
    </source>
</reference>
<dbReference type="InterPro" id="IPR001296">
    <property type="entry name" value="Glyco_trans_1"/>
</dbReference>
<feature type="domain" description="Glycosyl transferase family 1" evidence="2">
    <location>
        <begin position="215"/>
        <end position="386"/>
    </location>
</feature>
<dbReference type="Gene3D" id="3.40.50.2000">
    <property type="entry name" value="Glycogen Phosphorylase B"/>
    <property type="match status" value="2"/>
</dbReference>
<evidence type="ECO:0000313" key="5">
    <source>
        <dbReference type="Proteomes" id="UP000198893"/>
    </source>
</evidence>
<dbReference type="SUPFAM" id="SSF53756">
    <property type="entry name" value="UDP-Glycosyltransferase/glycogen phosphorylase"/>
    <property type="match status" value="1"/>
</dbReference>
<evidence type="ECO:0000259" key="2">
    <source>
        <dbReference type="Pfam" id="PF00534"/>
    </source>
</evidence>
<keyword evidence="1 4" id="KW-0808">Transferase</keyword>
<proteinExistence type="predicted"/>
<name>A0A1H8T559_9RHOB</name>
<evidence type="ECO:0000256" key="1">
    <source>
        <dbReference type="ARBA" id="ARBA00022679"/>
    </source>
</evidence>
<dbReference type="GO" id="GO:0009103">
    <property type="term" value="P:lipopolysaccharide biosynthetic process"/>
    <property type="evidence" value="ECO:0007669"/>
    <property type="project" value="TreeGrafter"/>
</dbReference>
<organism evidence="4 5">
    <name type="scientific">Salinihabitans flavidus</name>
    <dbReference type="NCBI Taxonomy" id="569882"/>
    <lineage>
        <taxon>Bacteria</taxon>
        <taxon>Pseudomonadati</taxon>
        <taxon>Pseudomonadota</taxon>
        <taxon>Alphaproteobacteria</taxon>
        <taxon>Rhodobacterales</taxon>
        <taxon>Roseobacteraceae</taxon>
        <taxon>Salinihabitans</taxon>
    </lineage>
</organism>
<dbReference type="GO" id="GO:0016757">
    <property type="term" value="F:glycosyltransferase activity"/>
    <property type="evidence" value="ECO:0007669"/>
    <property type="project" value="InterPro"/>
</dbReference>
<dbReference type="RefSeq" id="WP_093118834.1">
    <property type="nucleotide sequence ID" value="NZ_FODS01000014.1"/>
</dbReference>
<dbReference type="Pfam" id="PF12000">
    <property type="entry name" value="Glyco_trans_4_3"/>
    <property type="match status" value="1"/>
</dbReference>
<dbReference type="STRING" id="569882.SAMN04490248_11457"/>
<protein>
    <submittedName>
        <fullName evidence="4">Glycosyltransferase involved in cell wall bisynthesis</fullName>
    </submittedName>
</protein>